<dbReference type="NCBIfam" id="NF038232">
    <property type="entry name" value="STM3845_fam"/>
    <property type="match status" value="1"/>
</dbReference>
<gene>
    <name evidence="1" type="ORF">OCV88_10465</name>
</gene>
<dbReference type="RefSeq" id="WP_158425460.1">
    <property type="nucleotide sequence ID" value="NZ_JAOQJQ010000004.1"/>
</dbReference>
<accession>A0ABT2TKM2</accession>
<reference evidence="1 2" key="1">
    <citation type="journal article" date="2021" name="ISME Commun">
        <title>Automated analysis of genomic sequences facilitates high-throughput and comprehensive description of bacteria.</title>
        <authorList>
            <person name="Hitch T.C.A."/>
        </authorList>
    </citation>
    <scope>NUCLEOTIDE SEQUENCE [LARGE SCALE GENOMIC DNA]</scope>
    <source>
        <strain evidence="1 2">Sanger_109</strain>
    </source>
</reference>
<proteinExistence type="predicted"/>
<evidence type="ECO:0000313" key="1">
    <source>
        <dbReference type="EMBL" id="MCU6762753.1"/>
    </source>
</evidence>
<keyword evidence="2" id="KW-1185">Reference proteome</keyword>
<dbReference type="Proteomes" id="UP001652442">
    <property type="component" value="Unassembled WGS sequence"/>
</dbReference>
<organism evidence="1 2">
    <name type="scientific">Brotonthovivens ammoniilytica</name>
    <dbReference type="NCBI Taxonomy" id="2981725"/>
    <lineage>
        <taxon>Bacteria</taxon>
        <taxon>Bacillati</taxon>
        <taxon>Bacillota</taxon>
        <taxon>Clostridia</taxon>
        <taxon>Lachnospirales</taxon>
        <taxon>Lachnospiraceae</taxon>
        <taxon>Brotonthovivens</taxon>
    </lineage>
</organism>
<sequence length="306" mass="35904">MTKKFDEIDINTKKSLKEIYTKIFCRIEEQYIIVFLCGGASTKLKKSLRDRMRVLLEKDKGRYSWQLPIKVFYPEDLLIDVLNKTKNADLLSYEQFLANNSHIIAIICESAGSLVELGAFTNNEYTVNKVIAAVDKKRAKDKSFIMLGPIKFLRKKNKLNVVEYTSDEDEFARDLLKNIREKHSKDSNDKKIRLNTIAGMHYFIQLLLYYFKQINSKKLVGMIQTVAQDENIEMKEFNVLFNAALKLLFYDKQIIKMTDQRYAVYELTQKGYKSIERMVAHCTSRETCDMIRIEIMYCDFYKSSHS</sequence>
<evidence type="ECO:0000313" key="2">
    <source>
        <dbReference type="Proteomes" id="UP001652442"/>
    </source>
</evidence>
<name>A0ABT2TKM2_9FIRM</name>
<comment type="caution">
    <text evidence="1">The sequence shown here is derived from an EMBL/GenBank/DDBJ whole genome shotgun (WGS) entry which is preliminary data.</text>
</comment>
<protein>
    <submittedName>
        <fullName evidence="1">Retron St85 family effector protein</fullName>
    </submittedName>
</protein>
<dbReference type="EMBL" id="JAOQJQ010000004">
    <property type="protein sequence ID" value="MCU6762753.1"/>
    <property type="molecule type" value="Genomic_DNA"/>
</dbReference>
<dbReference type="InterPro" id="IPR049725">
    <property type="entry name" value="STM3845-like"/>
</dbReference>